<protein>
    <recommendedName>
        <fullName evidence="2">non-specific serine/threonine protein kinase</fullName>
        <ecNumber evidence="2">2.7.11.1</ecNumber>
    </recommendedName>
</protein>
<evidence type="ECO:0000259" key="13">
    <source>
        <dbReference type="SMART" id="SM00090"/>
    </source>
</evidence>
<evidence type="ECO:0000313" key="14">
    <source>
        <dbReference type="EMBL" id="JAP94648.1"/>
    </source>
</evidence>
<dbReference type="EMBL" id="GDID01001958">
    <property type="protein sequence ID" value="JAP94648.1"/>
    <property type="molecule type" value="Transcribed_RNA"/>
</dbReference>
<feature type="region of interest" description="Disordered" evidence="12">
    <location>
        <begin position="391"/>
        <end position="417"/>
    </location>
</feature>
<evidence type="ECO:0000256" key="5">
    <source>
        <dbReference type="ARBA" id="ARBA00022723"/>
    </source>
</evidence>
<dbReference type="InterPro" id="IPR011009">
    <property type="entry name" value="Kinase-like_dom_sf"/>
</dbReference>
<dbReference type="EC" id="2.7.11.1" evidence="2"/>
<evidence type="ECO:0000256" key="11">
    <source>
        <dbReference type="ARBA" id="ARBA00048679"/>
    </source>
</evidence>
<dbReference type="Gene3D" id="3.30.200.20">
    <property type="entry name" value="Phosphorylase Kinase, domain 1"/>
    <property type="match status" value="1"/>
</dbReference>
<dbReference type="InterPro" id="IPR000687">
    <property type="entry name" value="RIO_kinase"/>
</dbReference>
<dbReference type="SMART" id="SM00090">
    <property type="entry name" value="RIO"/>
    <property type="match status" value="1"/>
</dbReference>
<dbReference type="GO" id="GO:0004674">
    <property type="term" value="F:protein serine/threonine kinase activity"/>
    <property type="evidence" value="ECO:0007669"/>
    <property type="project" value="UniProtKB-KW"/>
</dbReference>
<feature type="non-terminal residue" evidence="14">
    <location>
        <position position="1"/>
    </location>
</feature>
<dbReference type="PROSITE" id="PS01245">
    <property type="entry name" value="RIO1"/>
    <property type="match status" value="1"/>
</dbReference>
<organism evidence="14">
    <name type="scientific">Trepomonas sp. PC1</name>
    <dbReference type="NCBI Taxonomy" id="1076344"/>
    <lineage>
        <taxon>Eukaryota</taxon>
        <taxon>Metamonada</taxon>
        <taxon>Diplomonadida</taxon>
        <taxon>Hexamitidae</taxon>
        <taxon>Hexamitinae</taxon>
        <taxon>Trepomonas</taxon>
    </lineage>
</organism>
<evidence type="ECO:0000256" key="3">
    <source>
        <dbReference type="ARBA" id="ARBA00022527"/>
    </source>
</evidence>
<comment type="catalytic activity">
    <reaction evidence="11">
        <text>L-seryl-[protein] + ATP = O-phospho-L-seryl-[protein] + ADP + H(+)</text>
        <dbReference type="Rhea" id="RHEA:17989"/>
        <dbReference type="Rhea" id="RHEA-COMP:9863"/>
        <dbReference type="Rhea" id="RHEA-COMP:11604"/>
        <dbReference type="ChEBI" id="CHEBI:15378"/>
        <dbReference type="ChEBI" id="CHEBI:29999"/>
        <dbReference type="ChEBI" id="CHEBI:30616"/>
        <dbReference type="ChEBI" id="CHEBI:83421"/>
        <dbReference type="ChEBI" id="CHEBI:456216"/>
        <dbReference type="EC" id="2.7.11.1"/>
    </reaction>
</comment>
<dbReference type="PANTHER" id="PTHR45723">
    <property type="entry name" value="SERINE/THREONINE-PROTEIN KINASE RIO1"/>
    <property type="match status" value="1"/>
</dbReference>
<dbReference type="Gene3D" id="1.10.510.10">
    <property type="entry name" value="Transferase(Phosphotransferase) domain 1"/>
    <property type="match status" value="1"/>
</dbReference>
<evidence type="ECO:0000256" key="1">
    <source>
        <dbReference type="ARBA" id="ARBA00009196"/>
    </source>
</evidence>
<dbReference type="GO" id="GO:0005524">
    <property type="term" value="F:ATP binding"/>
    <property type="evidence" value="ECO:0007669"/>
    <property type="project" value="UniProtKB-KW"/>
</dbReference>
<name>A0A146KEL3_9EUKA</name>
<keyword evidence="9" id="KW-0460">Magnesium</keyword>
<keyword evidence="5" id="KW-0479">Metal-binding</keyword>
<dbReference type="InterPro" id="IPR018935">
    <property type="entry name" value="RIO_kinase_CS"/>
</dbReference>
<feature type="domain" description="RIO kinase" evidence="13">
    <location>
        <begin position="20"/>
        <end position="251"/>
    </location>
</feature>
<keyword evidence="6" id="KW-0547">Nucleotide-binding</keyword>
<comment type="catalytic activity">
    <reaction evidence="10">
        <text>L-threonyl-[protein] + ATP = O-phospho-L-threonyl-[protein] + ADP + H(+)</text>
        <dbReference type="Rhea" id="RHEA:46608"/>
        <dbReference type="Rhea" id="RHEA-COMP:11060"/>
        <dbReference type="Rhea" id="RHEA-COMP:11605"/>
        <dbReference type="ChEBI" id="CHEBI:15378"/>
        <dbReference type="ChEBI" id="CHEBI:30013"/>
        <dbReference type="ChEBI" id="CHEBI:30616"/>
        <dbReference type="ChEBI" id="CHEBI:61977"/>
        <dbReference type="ChEBI" id="CHEBI:456216"/>
        <dbReference type="EC" id="2.7.11.1"/>
    </reaction>
</comment>
<dbReference type="InterPro" id="IPR051272">
    <property type="entry name" value="RIO-type_Ser/Thr_kinase"/>
</dbReference>
<proteinExistence type="inferred from homology"/>
<sequence length="417" mass="48944">KIITFKVSNVQTKVQKRRKDYSNRSTTNLVMDQRTKQSLHDLYEKSKIEEIEELINTGKEASVFKSGDFAIKIYATSSMIFKNRQLYIEGDRRFSNMSTSNSRQLVKLWCEKEFRNLKRIFECGRIAVPEPIHIHDNILVMKCIDHTYRLSDIAKYLSLSRLQKIYYSLLRVIRDMWLHCGLVHGDLSEYNILYQTTTKKVFLIDVGQSVDIVDQNALFLLRLDIKNINTFFARMNIATVSNIQILELTLTTIEDQQSTDLLEDCCSLKQVVEPLLQQKLQQLHQQATYKSFEEIQDDSAFAAIKISEHFKNETLGDSNTELKNFGIDGEIQGRLKQKNLCKEEKERLLKVKDENEEEEEDEVDLNTFKRDDYTKEQWAKIVKEIKKQKQIVRQTAKKSKNQKQKEKKIARKKNHGK</sequence>
<keyword evidence="3" id="KW-0723">Serine/threonine-protein kinase</keyword>
<comment type="similarity">
    <text evidence="1">Belongs to the protein kinase superfamily. RIO-type Ser/Thr kinase family.</text>
</comment>
<reference evidence="14" key="1">
    <citation type="submission" date="2015-07" db="EMBL/GenBank/DDBJ databases">
        <title>Adaptation to a free-living lifestyle via gene acquisitions in the diplomonad Trepomonas sp. PC1.</title>
        <authorList>
            <person name="Xu F."/>
            <person name="Jerlstrom-Hultqvist J."/>
            <person name="Kolisko M."/>
            <person name="Simpson A.G.B."/>
            <person name="Roger A.J."/>
            <person name="Svard S.G."/>
            <person name="Andersson J.O."/>
        </authorList>
    </citation>
    <scope>NUCLEOTIDE SEQUENCE</scope>
    <source>
        <strain evidence="14">PC1</strain>
    </source>
</reference>
<keyword evidence="8" id="KW-0067">ATP-binding</keyword>
<evidence type="ECO:0000256" key="12">
    <source>
        <dbReference type="SAM" id="MobiDB-lite"/>
    </source>
</evidence>
<dbReference type="Pfam" id="PF01163">
    <property type="entry name" value="RIO1"/>
    <property type="match status" value="1"/>
</dbReference>
<evidence type="ECO:0000256" key="8">
    <source>
        <dbReference type="ARBA" id="ARBA00022840"/>
    </source>
</evidence>
<gene>
    <name evidence="14" type="ORF">TPC1_12623</name>
</gene>
<evidence type="ECO:0000256" key="2">
    <source>
        <dbReference type="ARBA" id="ARBA00012513"/>
    </source>
</evidence>
<evidence type="ECO:0000256" key="10">
    <source>
        <dbReference type="ARBA" id="ARBA00047899"/>
    </source>
</evidence>
<evidence type="ECO:0000256" key="9">
    <source>
        <dbReference type="ARBA" id="ARBA00022842"/>
    </source>
</evidence>
<accession>A0A146KEL3</accession>
<dbReference type="AlphaFoldDB" id="A0A146KEL3"/>
<evidence type="ECO:0000256" key="4">
    <source>
        <dbReference type="ARBA" id="ARBA00022679"/>
    </source>
</evidence>
<evidence type="ECO:0000256" key="6">
    <source>
        <dbReference type="ARBA" id="ARBA00022741"/>
    </source>
</evidence>
<keyword evidence="4" id="KW-0808">Transferase</keyword>
<evidence type="ECO:0000256" key="7">
    <source>
        <dbReference type="ARBA" id="ARBA00022777"/>
    </source>
</evidence>
<dbReference type="InterPro" id="IPR018934">
    <property type="entry name" value="RIO_dom"/>
</dbReference>
<dbReference type="GO" id="GO:0046872">
    <property type="term" value="F:metal ion binding"/>
    <property type="evidence" value="ECO:0007669"/>
    <property type="project" value="UniProtKB-KW"/>
</dbReference>
<dbReference type="SUPFAM" id="SSF56112">
    <property type="entry name" value="Protein kinase-like (PK-like)"/>
    <property type="match status" value="1"/>
</dbReference>
<keyword evidence="7 14" id="KW-0418">Kinase</keyword>